<organism evidence="10 11">
    <name type="scientific">Cellvibrio polysaccharolyticus</name>
    <dbReference type="NCBI Taxonomy" id="2082724"/>
    <lineage>
        <taxon>Bacteria</taxon>
        <taxon>Pseudomonadati</taxon>
        <taxon>Pseudomonadota</taxon>
        <taxon>Gammaproteobacteria</taxon>
        <taxon>Cellvibrionales</taxon>
        <taxon>Cellvibrionaceae</taxon>
        <taxon>Cellvibrio</taxon>
    </lineage>
</organism>
<accession>A0A928YV92</accession>
<feature type="transmembrane region" description="Helical" evidence="9">
    <location>
        <begin position="225"/>
        <end position="251"/>
    </location>
</feature>
<dbReference type="AlphaFoldDB" id="A0A928YV92"/>
<evidence type="ECO:0000256" key="5">
    <source>
        <dbReference type="ARBA" id="ARBA00022692"/>
    </source>
</evidence>
<evidence type="ECO:0000313" key="11">
    <source>
        <dbReference type="Proteomes" id="UP000652567"/>
    </source>
</evidence>
<keyword evidence="11" id="KW-1185">Reference proteome</keyword>
<dbReference type="Proteomes" id="UP000652567">
    <property type="component" value="Unassembled WGS sequence"/>
</dbReference>
<proteinExistence type="inferred from homology"/>
<feature type="transmembrane region" description="Helical" evidence="9">
    <location>
        <begin position="411"/>
        <end position="439"/>
    </location>
</feature>
<keyword evidence="3" id="KW-1003">Cell membrane</keyword>
<reference evidence="10" key="1">
    <citation type="submission" date="2018-07" db="EMBL/GenBank/DDBJ databases">
        <title>Genome assembly of strain Ka43.</title>
        <authorList>
            <person name="Kukolya J."/>
            <person name="Nagy I."/>
            <person name="Horvath B."/>
            <person name="Toth A."/>
        </authorList>
    </citation>
    <scope>NUCLEOTIDE SEQUENCE</scope>
    <source>
        <strain evidence="10">KB43</strain>
    </source>
</reference>
<dbReference type="GO" id="GO:0005886">
    <property type="term" value="C:plasma membrane"/>
    <property type="evidence" value="ECO:0007669"/>
    <property type="project" value="UniProtKB-SubCell"/>
</dbReference>
<keyword evidence="6 9" id="KW-1133">Transmembrane helix</keyword>
<feature type="transmembrane region" description="Helical" evidence="9">
    <location>
        <begin position="445"/>
        <end position="462"/>
    </location>
</feature>
<name>A0A928YV92_9GAMM</name>
<dbReference type="InterPro" id="IPR007272">
    <property type="entry name" value="Sulf_transp_TsuA/YedE"/>
</dbReference>
<evidence type="ECO:0000256" key="4">
    <source>
        <dbReference type="ARBA" id="ARBA00022519"/>
    </source>
</evidence>
<protein>
    <submittedName>
        <fullName evidence="10">YeeE/YedE family protein</fullName>
    </submittedName>
</protein>
<feature type="transmembrane region" description="Helical" evidence="9">
    <location>
        <begin position="379"/>
        <end position="399"/>
    </location>
</feature>
<comment type="similarity">
    <text evidence="8">Belongs to the TsuA/YedE (TC 9.B.102) family.</text>
</comment>
<dbReference type="RefSeq" id="WP_193908187.1">
    <property type="nucleotide sequence ID" value="NZ_PRDL01000001.1"/>
</dbReference>
<keyword evidence="4" id="KW-0997">Cell inner membrane</keyword>
<dbReference type="PANTHER" id="PTHR30574:SF1">
    <property type="entry name" value="SULPHUR TRANSPORT DOMAIN-CONTAINING PROTEIN"/>
    <property type="match status" value="1"/>
</dbReference>
<dbReference type="Pfam" id="PF04143">
    <property type="entry name" value="Sulf_transp"/>
    <property type="match status" value="1"/>
</dbReference>
<feature type="transmembrane region" description="Helical" evidence="9">
    <location>
        <begin position="284"/>
        <end position="301"/>
    </location>
</feature>
<feature type="transmembrane region" description="Helical" evidence="9">
    <location>
        <begin position="114"/>
        <end position="136"/>
    </location>
</feature>
<comment type="caution">
    <text evidence="10">The sequence shown here is derived from an EMBL/GenBank/DDBJ whole genome shotgun (WGS) entry which is preliminary data.</text>
</comment>
<evidence type="ECO:0000256" key="8">
    <source>
        <dbReference type="ARBA" id="ARBA00035655"/>
    </source>
</evidence>
<comment type="subcellular location">
    <subcellularLocation>
        <location evidence="1">Cell inner membrane</location>
        <topology evidence="1">Multi-pass membrane protein</topology>
    </subcellularLocation>
</comment>
<sequence length="480" mass="52406">MPAQAAINPATKHPSRRRGFLIAAVIATLVVITSLIYLSIDQRFVYLLVYTWFGVIYGVFLQYGRFCMASAVRDLFAVGVPRMAVGVLIAVILYAIISALIQQAGFNTFHAHPLGWHIIIGGLLFGLGMVFAGGCASSSLYKTGEGNLGSVLVLFSISFSQAWLASAGGWLNHLVPASWTETAAQAQMPEELSVTDGWFDQFTAGYLWELSGTTLVDFFALPANLWSYLFGNALVVAILPALVILLLLYTFNYRKIYIRNRTNESGLGYELRGVWSMFTQSRNTAIAGLGLGIFAGLQMLVTGELRDHYNIFNFGELLAQMDYLDGLSIQDSVFDPGYWYITTQEAQWGGWFLQLLGVEMMDNIFFGLDNGLPNPLLNAPGMMSIGIILGAAILANITGEFKWKWPNNETVILALVGGALMGIGSRIGMGCNIGAFFATVTNGDISGWIFLAGMIVGGYIAVKGIKAWIDWRLARSGFDF</sequence>
<evidence type="ECO:0000313" key="10">
    <source>
        <dbReference type="EMBL" id="MBE8716818.1"/>
    </source>
</evidence>
<evidence type="ECO:0000256" key="1">
    <source>
        <dbReference type="ARBA" id="ARBA00004429"/>
    </source>
</evidence>
<feature type="transmembrane region" description="Helical" evidence="9">
    <location>
        <begin position="75"/>
        <end position="102"/>
    </location>
</feature>
<keyword evidence="7 9" id="KW-0472">Membrane</keyword>
<evidence type="ECO:0000256" key="3">
    <source>
        <dbReference type="ARBA" id="ARBA00022475"/>
    </source>
</evidence>
<feature type="transmembrane region" description="Helical" evidence="9">
    <location>
        <begin position="148"/>
        <end position="171"/>
    </location>
</feature>
<dbReference type="PANTHER" id="PTHR30574">
    <property type="entry name" value="INNER MEMBRANE PROTEIN YEDE"/>
    <property type="match status" value="1"/>
</dbReference>
<evidence type="ECO:0000256" key="2">
    <source>
        <dbReference type="ARBA" id="ARBA00022448"/>
    </source>
</evidence>
<keyword evidence="5 9" id="KW-0812">Transmembrane</keyword>
<keyword evidence="2" id="KW-0813">Transport</keyword>
<feature type="transmembrane region" description="Helical" evidence="9">
    <location>
        <begin position="20"/>
        <end position="38"/>
    </location>
</feature>
<feature type="transmembrane region" description="Helical" evidence="9">
    <location>
        <begin position="44"/>
        <end position="63"/>
    </location>
</feature>
<gene>
    <name evidence="10" type="ORF">C4F51_06395</name>
</gene>
<dbReference type="EMBL" id="PRDL01000001">
    <property type="protein sequence ID" value="MBE8716818.1"/>
    <property type="molecule type" value="Genomic_DNA"/>
</dbReference>
<evidence type="ECO:0000256" key="6">
    <source>
        <dbReference type="ARBA" id="ARBA00022989"/>
    </source>
</evidence>
<evidence type="ECO:0000256" key="9">
    <source>
        <dbReference type="SAM" id="Phobius"/>
    </source>
</evidence>
<evidence type="ECO:0000256" key="7">
    <source>
        <dbReference type="ARBA" id="ARBA00023136"/>
    </source>
</evidence>